<accession>A0A8S5PAI2</accession>
<evidence type="ECO:0000313" key="1">
    <source>
        <dbReference type="EMBL" id="DAE03688.1"/>
    </source>
</evidence>
<organism evidence="1">
    <name type="scientific">Siphoviridae sp. ctMYJ33</name>
    <dbReference type="NCBI Taxonomy" id="2825461"/>
    <lineage>
        <taxon>Viruses</taxon>
        <taxon>Duplodnaviria</taxon>
        <taxon>Heunggongvirae</taxon>
        <taxon>Uroviricota</taxon>
        <taxon>Caudoviricetes</taxon>
    </lineage>
</organism>
<sequence>MGKEKKPIIIETADIYLHFPYIMEEEADDLADFLEEEHIEYEGATDIFIDLQNQVKKQKEVIDKTINELFILKDMIYKPEMREENFEIQRKISSLIKRLKDKEV</sequence>
<name>A0A8S5PAI2_9CAUD</name>
<dbReference type="EMBL" id="BK015370">
    <property type="protein sequence ID" value="DAE03688.1"/>
    <property type="molecule type" value="Genomic_DNA"/>
</dbReference>
<reference evidence="1" key="1">
    <citation type="journal article" date="2021" name="Proc. Natl. Acad. Sci. U.S.A.">
        <title>A Catalog of Tens of Thousands of Viruses from Human Metagenomes Reveals Hidden Associations with Chronic Diseases.</title>
        <authorList>
            <person name="Tisza M.J."/>
            <person name="Buck C.B."/>
        </authorList>
    </citation>
    <scope>NUCLEOTIDE SEQUENCE</scope>
    <source>
        <strain evidence="1">CtMYJ33</strain>
    </source>
</reference>
<proteinExistence type="predicted"/>
<protein>
    <submittedName>
        <fullName evidence="1">Uncharacterized protein</fullName>
    </submittedName>
</protein>